<dbReference type="SMART" id="SM00054">
    <property type="entry name" value="EFh"/>
    <property type="match status" value="2"/>
</dbReference>
<evidence type="ECO:0000256" key="10">
    <source>
        <dbReference type="ARBA" id="ARBA00022989"/>
    </source>
</evidence>
<evidence type="ECO:0000259" key="17">
    <source>
        <dbReference type="PROSITE" id="PS50222"/>
    </source>
</evidence>
<protein>
    <recommendedName>
        <fullName evidence="14">Mitochondrial Rho GTPase</fullName>
        <ecNumber evidence="14">3.6.5.-</ecNumber>
    </recommendedName>
</protein>
<dbReference type="InParanoid" id="D3AZH4"/>
<evidence type="ECO:0000256" key="2">
    <source>
        <dbReference type="ARBA" id="ARBA00007981"/>
    </source>
</evidence>
<accession>D3AZH4</accession>
<sequence>MALDEQTKQDNFKLSLLFFNRKYEKDIKVVFIGDAGVGKSSIITSLVNDQFVENPQKVVPELTLSGEFCTTHIIDTCESDEQQGGRTQMHLELKRSDAIALVYTYDNFDDSLLGIRNKWLPLLQQLNLQKPLLVVANKVDTVSQEEYEHSKQQVLDTLNFIASQYSGTLRWIQCSAKTMVNIHELMESVQSLLVFPEEPLYNRATNQLTMECYVALQRIFRLCDLDNDGLLNDNEINYFQQRCLNQPMSAEEIETLRSFIGGQLESGVSDSGFTIDGFILMNLLFLAKSTQQTWIALRAFNYDDSLQLADEYIHPSLHVGTDETVSLSADGIEYLQSLFKRFDSNNDGLLSDSDLEKLFATAPSIPFAADYKNSVALGKDKEIGLQSFVCLFQMLTNVSYRTTLECFAYLGYNSILHASTSHLVTISKKSSFKKPVYNIYVLGASASGKSTLLHSLINHSIDTNSIAPTTVGHKTVCSPVDQRYIILHEIVDGKGLVQEPSVINRGDAICLMFDESVNQSFEYAVELYKIISKNYPNIPVYFVRGHHQMGDSPAAAPSNEVKTFFSNTYKNEPIEFHINKTSEDYKNIFRNIAQAIQSSLSKQSAAGTQKKNTSSSTNNKSNAIEKQSGSTSILILTLVSAAVAAVGFFIMKKLKEDNSSLSNALLMYG</sequence>
<keyword evidence="19" id="KW-1185">Reference proteome</keyword>
<dbReference type="InterPro" id="IPR018247">
    <property type="entry name" value="EF_Hand_1_Ca_BS"/>
</dbReference>
<dbReference type="STRING" id="670386.D3AZH4"/>
<dbReference type="SUPFAM" id="SSF52540">
    <property type="entry name" value="P-loop containing nucleoside triphosphate hydrolases"/>
    <property type="match status" value="2"/>
</dbReference>
<dbReference type="GO" id="GO:0003924">
    <property type="term" value="F:GTPase activity"/>
    <property type="evidence" value="ECO:0007669"/>
    <property type="project" value="InterPro"/>
</dbReference>
<dbReference type="Pfam" id="PF08355">
    <property type="entry name" value="EF_assoc_1"/>
    <property type="match status" value="1"/>
</dbReference>
<dbReference type="InterPro" id="IPR052266">
    <property type="entry name" value="Miro-EF-hand_domain"/>
</dbReference>
<dbReference type="Pfam" id="PF00071">
    <property type="entry name" value="Ras"/>
    <property type="match status" value="1"/>
</dbReference>
<proteinExistence type="inferred from homology"/>
<dbReference type="InterPro" id="IPR001806">
    <property type="entry name" value="Small_GTPase"/>
</dbReference>
<evidence type="ECO:0000256" key="12">
    <source>
        <dbReference type="ARBA" id="ARBA00023134"/>
    </source>
</evidence>
<dbReference type="Proteomes" id="UP000001396">
    <property type="component" value="Unassembled WGS sequence"/>
</dbReference>
<dbReference type="GO" id="GO:0005525">
    <property type="term" value="F:GTP binding"/>
    <property type="evidence" value="ECO:0007669"/>
    <property type="project" value="UniProtKB-KW"/>
</dbReference>
<dbReference type="InterPro" id="IPR013567">
    <property type="entry name" value="EF_hand_assoc_2"/>
</dbReference>
<dbReference type="PROSITE" id="PS50222">
    <property type="entry name" value="EF_HAND_2"/>
    <property type="match status" value="1"/>
</dbReference>
<dbReference type="PANTHER" id="PTHR46819">
    <property type="entry name" value="EF-HAND CALCIUM-BINDING DOMAIN-CONTAINING PROTEIN 7"/>
    <property type="match status" value="1"/>
</dbReference>
<dbReference type="FunFam" id="1.10.238.10:FF:000011">
    <property type="entry name" value="Mitochondrial Rho GTPase"/>
    <property type="match status" value="1"/>
</dbReference>
<dbReference type="FunCoup" id="D3AZH4">
    <property type="interactions" value="762"/>
</dbReference>
<comment type="caution">
    <text evidence="18">The sequence shown here is derived from an EMBL/GenBank/DDBJ whole genome shotgun (WGS) entry which is preliminary data.</text>
</comment>
<dbReference type="OMA" id="HETTWGI"/>
<organism evidence="18 19">
    <name type="scientific">Heterostelium pallidum (strain ATCC 26659 / Pp 5 / PN500)</name>
    <name type="common">Cellular slime mold</name>
    <name type="synonym">Polysphondylium pallidum</name>
    <dbReference type="NCBI Taxonomy" id="670386"/>
    <lineage>
        <taxon>Eukaryota</taxon>
        <taxon>Amoebozoa</taxon>
        <taxon>Evosea</taxon>
        <taxon>Eumycetozoa</taxon>
        <taxon>Dictyostelia</taxon>
        <taxon>Acytosteliales</taxon>
        <taxon>Acytosteliaceae</taxon>
        <taxon>Heterostelium</taxon>
    </lineage>
</organism>
<dbReference type="PRINTS" id="PR00449">
    <property type="entry name" value="RASTRNSFRMNG"/>
</dbReference>
<dbReference type="SMART" id="SM00174">
    <property type="entry name" value="RHO"/>
    <property type="match status" value="1"/>
</dbReference>
<dbReference type="SUPFAM" id="SSF47473">
    <property type="entry name" value="EF-hand"/>
    <property type="match status" value="1"/>
</dbReference>
<evidence type="ECO:0000256" key="6">
    <source>
        <dbReference type="ARBA" id="ARBA00022741"/>
    </source>
</evidence>
<evidence type="ECO:0000256" key="8">
    <source>
        <dbReference type="ARBA" id="ARBA00022801"/>
    </source>
</evidence>
<evidence type="ECO:0000256" key="14">
    <source>
        <dbReference type="PIRNR" id="PIRNR037488"/>
    </source>
</evidence>
<evidence type="ECO:0000256" key="16">
    <source>
        <dbReference type="SAM" id="Phobius"/>
    </source>
</evidence>
<dbReference type="Pfam" id="PF08356">
    <property type="entry name" value="EF_assoc_2"/>
    <property type="match status" value="1"/>
</dbReference>
<evidence type="ECO:0000256" key="5">
    <source>
        <dbReference type="ARBA" id="ARBA00022737"/>
    </source>
</evidence>
<dbReference type="GO" id="GO:0005509">
    <property type="term" value="F:calcium ion binding"/>
    <property type="evidence" value="ECO:0007669"/>
    <property type="project" value="InterPro"/>
</dbReference>
<keyword evidence="3 16" id="KW-0812">Transmembrane</keyword>
<dbReference type="Gene3D" id="3.40.50.300">
    <property type="entry name" value="P-loop containing nucleotide triphosphate hydrolases"/>
    <property type="match status" value="2"/>
</dbReference>
<dbReference type="SMART" id="SM00175">
    <property type="entry name" value="RAB"/>
    <property type="match status" value="1"/>
</dbReference>
<dbReference type="GO" id="GO:0005741">
    <property type="term" value="C:mitochondrial outer membrane"/>
    <property type="evidence" value="ECO:0007669"/>
    <property type="project" value="UniProtKB-SubCell"/>
</dbReference>
<evidence type="ECO:0000313" key="19">
    <source>
        <dbReference type="Proteomes" id="UP000001396"/>
    </source>
</evidence>
<keyword evidence="11 14" id="KW-0496">Mitochondrion</keyword>
<dbReference type="AlphaFoldDB" id="D3AZH4"/>
<keyword evidence="5" id="KW-0677">Repeat</keyword>
<dbReference type="InterPro" id="IPR021181">
    <property type="entry name" value="Miro"/>
</dbReference>
<keyword evidence="8 14" id="KW-0378">Hydrolase</keyword>
<dbReference type="InterPro" id="IPR011992">
    <property type="entry name" value="EF-hand-dom_pair"/>
</dbReference>
<name>D3AZH4_HETP5</name>
<dbReference type="PROSITE" id="PS00018">
    <property type="entry name" value="EF_HAND_1"/>
    <property type="match status" value="2"/>
</dbReference>
<dbReference type="PIRSF" id="PIRSF037488">
    <property type="entry name" value="Mt_Rho_GTPase"/>
    <property type="match status" value="1"/>
</dbReference>
<dbReference type="GO" id="GO:0007005">
    <property type="term" value="P:mitochondrion organization"/>
    <property type="evidence" value="ECO:0007669"/>
    <property type="project" value="InterPro"/>
</dbReference>
<dbReference type="EC" id="3.6.5.-" evidence="14"/>
<dbReference type="PANTHER" id="PTHR46819:SF1">
    <property type="entry name" value="EF-HAND CALCIUM-BINDING DOMAIN-CONTAINING PROTEIN 7"/>
    <property type="match status" value="1"/>
</dbReference>
<evidence type="ECO:0000256" key="13">
    <source>
        <dbReference type="ARBA" id="ARBA00023136"/>
    </source>
</evidence>
<keyword evidence="6 14" id="KW-0547">Nucleotide-binding</keyword>
<evidence type="ECO:0000256" key="1">
    <source>
        <dbReference type="ARBA" id="ARBA00004200"/>
    </source>
</evidence>
<evidence type="ECO:0000256" key="7">
    <source>
        <dbReference type="ARBA" id="ARBA00022787"/>
    </source>
</evidence>
<feature type="domain" description="EF-hand" evidence="17">
    <location>
        <begin position="330"/>
        <end position="365"/>
    </location>
</feature>
<keyword evidence="13 14" id="KW-0472">Membrane</keyword>
<dbReference type="GeneID" id="31357044"/>
<dbReference type="Gene3D" id="1.10.238.10">
    <property type="entry name" value="EF-hand"/>
    <property type="match status" value="2"/>
</dbReference>
<reference evidence="18 19" key="1">
    <citation type="journal article" date="2011" name="Genome Res.">
        <title>Phylogeny-wide analysis of social amoeba genomes highlights ancient origins for complex intercellular communication.</title>
        <authorList>
            <person name="Heidel A.J."/>
            <person name="Lawal H.M."/>
            <person name="Felder M."/>
            <person name="Schilde C."/>
            <person name="Helps N.R."/>
            <person name="Tunggal B."/>
            <person name="Rivero F."/>
            <person name="John U."/>
            <person name="Schleicher M."/>
            <person name="Eichinger L."/>
            <person name="Platzer M."/>
            <person name="Noegel A.A."/>
            <person name="Schaap P."/>
            <person name="Gloeckner G."/>
        </authorList>
    </citation>
    <scope>NUCLEOTIDE SEQUENCE [LARGE SCALE GENOMIC DNA]</scope>
    <source>
        <strain evidence="19">ATCC 26659 / Pp 5 / PN500</strain>
    </source>
</reference>
<evidence type="ECO:0000256" key="9">
    <source>
        <dbReference type="ARBA" id="ARBA00022837"/>
    </source>
</evidence>
<keyword evidence="9 14" id="KW-0106">Calcium</keyword>
<evidence type="ECO:0000313" key="18">
    <source>
        <dbReference type="EMBL" id="EFA85557.1"/>
    </source>
</evidence>
<comment type="function">
    <text evidence="14">Mitochondrial GTPase involved in mitochondrial trafficking. Probably involved in control of anterograde transport of mitochondria and their subcellular distribution.</text>
</comment>
<evidence type="ECO:0000256" key="4">
    <source>
        <dbReference type="ARBA" id="ARBA00022723"/>
    </source>
</evidence>
<feature type="transmembrane region" description="Helical" evidence="16">
    <location>
        <begin position="633"/>
        <end position="651"/>
    </location>
</feature>
<dbReference type="SMART" id="SM00173">
    <property type="entry name" value="RAS"/>
    <property type="match status" value="1"/>
</dbReference>
<keyword evidence="10 16" id="KW-1133">Transmembrane helix</keyword>
<evidence type="ECO:0000256" key="3">
    <source>
        <dbReference type="ARBA" id="ARBA00022692"/>
    </source>
</evidence>
<evidence type="ECO:0000256" key="11">
    <source>
        <dbReference type="ARBA" id="ARBA00023128"/>
    </source>
</evidence>
<comment type="subcellular location">
    <subcellularLocation>
        <location evidence="1 14">Mitochondrion outer membrane</location>
        <topology evidence="1 14">Single-pass type IV membrane protein</topology>
    </subcellularLocation>
</comment>
<feature type="region of interest" description="Disordered" evidence="15">
    <location>
        <begin position="603"/>
        <end position="623"/>
    </location>
</feature>
<evidence type="ECO:0000256" key="15">
    <source>
        <dbReference type="SAM" id="MobiDB-lite"/>
    </source>
</evidence>
<dbReference type="RefSeq" id="XP_020437665.1">
    <property type="nucleotide sequence ID" value="XM_020572522.1"/>
</dbReference>
<keyword evidence="4" id="KW-0479">Metal-binding</keyword>
<keyword evidence="12 14" id="KW-0342">GTP-binding</keyword>
<feature type="compositionally biased region" description="Low complexity" evidence="15">
    <location>
        <begin position="610"/>
        <end position="622"/>
    </location>
</feature>
<dbReference type="InterPro" id="IPR013566">
    <property type="entry name" value="EF_hand_assoc_1"/>
</dbReference>
<dbReference type="InterPro" id="IPR027417">
    <property type="entry name" value="P-loop_NTPase"/>
</dbReference>
<comment type="similarity">
    <text evidence="2 14">Belongs to the mitochondrial Rho GTPase family.</text>
</comment>
<dbReference type="InterPro" id="IPR002048">
    <property type="entry name" value="EF_hand_dom"/>
</dbReference>
<gene>
    <name evidence="18" type="primary">gemA</name>
    <name evidence="18" type="ORF">PPL_01516</name>
</gene>
<dbReference type="EMBL" id="ADBJ01000007">
    <property type="protein sequence ID" value="EFA85557.1"/>
    <property type="molecule type" value="Genomic_DNA"/>
</dbReference>
<keyword evidence="7 14" id="KW-1000">Mitochondrion outer membrane</keyword>